<feature type="region of interest" description="Disordered" evidence="1">
    <location>
        <begin position="1"/>
        <end position="25"/>
    </location>
</feature>
<evidence type="ECO:0000259" key="3">
    <source>
        <dbReference type="Pfam" id="PF16653"/>
    </source>
</evidence>
<dbReference type="Pfam" id="PF03435">
    <property type="entry name" value="Sacchrp_dh_NADP"/>
    <property type="match status" value="1"/>
</dbReference>
<keyword evidence="5" id="KW-1185">Reference proteome</keyword>
<proteinExistence type="predicted"/>
<comment type="caution">
    <text evidence="4">The sequence shown here is derived from an EMBL/GenBank/DDBJ whole genome shotgun (WGS) entry which is preliminary data.</text>
</comment>
<evidence type="ECO:0000259" key="2">
    <source>
        <dbReference type="Pfam" id="PF03435"/>
    </source>
</evidence>
<dbReference type="Pfam" id="PF16653">
    <property type="entry name" value="Sacchrp_dh_C"/>
    <property type="match status" value="1"/>
</dbReference>
<protein>
    <submittedName>
        <fullName evidence="4">Homospermidine synthase</fullName>
    </submittedName>
</protein>
<dbReference type="Proteomes" id="UP000321638">
    <property type="component" value="Unassembled WGS sequence"/>
</dbReference>
<evidence type="ECO:0000313" key="4">
    <source>
        <dbReference type="EMBL" id="TXL74195.1"/>
    </source>
</evidence>
<dbReference type="InterPro" id="IPR023181">
    <property type="entry name" value="Homospermid_syn-like_C"/>
</dbReference>
<sequence length="498" mass="55098">MAKTAKKAAASARSKATRKAARPVGRPAYRKHAAFGGRMVMIGFGSIGQGVLPLILRHIDMKPSQITVVAAEDRGGAPELARFGVAFVRKRLTPDNLRQVLDKRIGKGDLVVNLSVEVASMALVELCQEKGALYIDTCIEPWPGGYSDPSLPVSHRSNYALREHMLALRDKFKGGTTAVIAHGANPGLVSHFTKQALMNIARDTGHATARPTTRQGWAELARDLGVKVIHVAERDTQVSRKPKEIGEFVNTWSIDGFVAEGGQPSEMGWGTHEKALPRDGARHDFGCGAAIYLNRPGLHTRVRTWTPKEGPFHGFIITHNESISMADYFTVRNGRRVAYRPTVNYAYHPCDQAIMSMHEIMGKNLVQQKRQRLMVDEIESGIDELGVLLMGHKKGAYWYGSQLSIEEARKLAPYNNATSLQVCAPVLSGIVWALENPQAGLVEADEIDFERNLEICLPYLGPVVGRYSDWTPLDGRGELFPEDLDNEDPWQFRNFRVA</sequence>
<dbReference type="Gene3D" id="3.40.50.720">
    <property type="entry name" value="NAD(P)-binding Rossmann-like Domain"/>
    <property type="match status" value="1"/>
</dbReference>
<feature type="domain" description="Saccharopine dehydrogenase NADP binding" evidence="2">
    <location>
        <begin position="40"/>
        <end position="179"/>
    </location>
</feature>
<evidence type="ECO:0000313" key="5">
    <source>
        <dbReference type="Proteomes" id="UP000321638"/>
    </source>
</evidence>
<organism evidence="4 5">
    <name type="scientific">Vineibacter terrae</name>
    <dbReference type="NCBI Taxonomy" id="2586908"/>
    <lineage>
        <taxon>Bacteria</taxon>
        <taxon>Pseudomonadati</taxon>
        <taxon>Pseudomonadota</taxon>
        <taxon>Alphaproteobacteria</taxon>
        <taxon>Hyphomicrobiales</taxon>
        <taxon>Vineibacter</taxon>
    </lineage>
</organism>
<name>A0A5C8PKJ6_9HYPH</name>
<dbReference type="Gene3D" id="3.30.360.30">
    <property type="entry name" value="homospermidine synthase like"/>
    <property type="match status" value="1"/>
</dbReference>
<reference evidence="4 5" key="1">
    <citation type="submission" date="2019-06" db="EMBL/GenBank/DDBJ databases">
        <title>New taxonomy in bacterial strain CC-CFT640, isolated from vineyard.</title>
        <authorList>
            <person name="Lin S.-Y."/>
            <person name="Tsai C.-F."/>
            <person name="Young C.-C."/>
        </authorList>
    </citation>
    <scope>NUCLEOTIDE SEQUENCE [LARGE SCALE GENOMIC DNA]</scope>
    <source>
        <strain evidence="4 5">CC-CFT640</strain>
    </source>
</reference>
<evidence type="ECO:0000256" key="1">
    <source>
        <dbReference type="SAM" id="MobiDB-lite"/>
    </source>
</evidence>
<gene>
    <name evidence="4" type="ORF">FHP25_18450</name>
</gene>
<feature type="domain" description="Saccharopine dehydrogenase-like C-terminal" evidence="3">
    <location>
        <begin position="183"/>
        <end position="464"/>
    </location>
</feature>
<dbReference type="InterPro" id="IPR032095">
    <property type="entry name" value="Sacchrp_dh-like_C"/>
</dbReference>
<dbReference type="AlphaFoldDB" id="A0A5C8PKJ6"/>
<dbReference type="OrthoDB" id="9767495at2"/>
<accession>A0A5C8PKJ6</accession>
<dbReference type="EMBL" id="VDUZ01000020">
    <property type="protein sequence ID" value="TXL74195.1"/>
    <property type="molecule type" value="Genomic_DNA"/>
</dbReference>
<dbReference type="InterPro" id="IPR005097">
    <property type="entry name" value="Sacchrp_dh_NADP-bd"/>
</dbReference>